<evidence type="ECO:0000256" key="5">
    <source>
        <dbReference type="ARBA" id="ARBA00023136"/>
    </source>
</evidence>
<keyword evidence="5 6" id="KW-0472">Membrane</keyword>
<dbReference type="Pfam" id="PF25807">
    <property type="entry name" value="Clarin-2"/>
    <property type="match status" value="1"/>
</dbReference>
<protein>
    <submittedName>
        <fullName evidence="7">Clarin 3</fullName>
    </submittedName>
</protein>
<evidence type="ECO:0000256" key="4">
    <source>
        <dbReference type="ARBA" id="ARBA00022989"/>
    </source>
</evidence>
<dbReference type="RefSeq" id="XP_017289590.1">
    <property type="nucleotide sequence ID" value="XM_017434101.1"/>
</dbReference>
<evidence type="ECO:0000256" key="1">
    <source>
        <dbReference type="ARBA" id="ARBA00004141"/>
    </source>
</evidence>
<dbReference type="PANTHER" id="PTHR31548">
    <property type="entry name" value="CLARIN"/>
    <property type="match status" value="1"/>
</dbReference>
<keyword evidence="8" id="KW-1185">Reference proteome</keyword>
<dbReference type="PANTHER" id="PTHR31548:SF3">
    <property type="entry name" value="CLARIN-3"/>
    <property type="match status" value="1"/>
</dbReference>
<dbReference type="GeneID" id="108246508"/>
<sequence>MPSMTKTLYFLLSALVTAISVGLLGFAMSRKWSHTTMDCAPIGSDLFNGTAVIKMTLFNGMFHRDSCPSFGSTASFDVFPLMGKTGGTAVVLQVLTVGLLALCLLFSAVSILISLYNSVSNPYQTYLGPVGVYTCSSLSACLSVVVLIIYVLNLGVTNTPEDMVIIGYDVEVELRNKSLDMQVGYFLVIPYTVLSLAAVFMIYMYDHAAYTQRREQERPTEDAPKEIMMY</sequence>
<name>A0A3Q3ALK5_KRYMA</name>
<proteinExistence type="inferred from homology"/>
<dbReference type="Ensembl" id="ENSKMAT00000017454.1">
    <property type="protein sequence ID" value="ENSKMAP00000017216.1"/>
    <property type="gene ID" value="ENSKMAG00000012843.1"/>
</dbReference>
<feature type="transmembrane region" description="Helical" evidence="6">
    <location>
        <begin position="183"/>
        <end position="205"/>
    </location>
</feature>
<dbReference type="Proteomes" id="UP000264800">
    <property type="component" value="Unplaced"/>
</dbReference>
<evidence type="ECO:0000256" key="2">
    <source>
        <dbReference type="ARBA" id="ARBA00005787"/>
    </source>
</evidence>
<dbReference type="OMA" id="IIIVFYQ"/>
<dbReference type="InterPro" id="IPR026748">
    <property type="entry name" value="Clarin"/>
</dbReference>
<comment type="similarity">
    <text evidence="2">Belongs to the clarin family.</text>
</comment>
<evidence type="ECO:0000313" key="7">
    <source>
        <dbReference type="Ensembl" id="ENSKMAP00000017216.1"/>
    </source>
</evidence>
<comment type="subcellular location">
    <subcellularLocation>
        <location evidence="1">Membrane</location>
        <topology evidence="1">Multi-pass membrane protein</topology>
    </subcellularLocation>
</comment>
<reference evidence="7" key="2">
    <citation type="submission" date="2025-09" db="UniProtKB">
        <authorList>
            <consortium name="Ensembl"/>
        </authorList>
    </citation>
    <scope>IDENTIFICATION</scope>
</reference>
<accession>A0A3Q3ALK5</accession>
<dbReference type="KEGG" id="kmr:108246508"/>
<feature type="transmembrane region" description="Helical" evidence="6">
    <location>
        <begin position="7"/>
        <end position="28"/>
    </location>
</feature>
<organism evidence="7 8">
    <name type="scientific">Kryptolebias marmoratus</name>
    <name type="common">Mangrove killifish</name>
    <name type="synonym">Rivulus marmoratus</name>
    <dbReference type="NCBI Taxonomy" id="37003"/>
    <lineage>
        <taxon>Eukaryota</taxon>
        <taxon>Metazoa</taxon>
        <taxon>Chordata</taxon>
        <taxon>Craniata</taxon>
        <taxon>Vertebrata</taxon>
        <taxon>Euteleostomi</taxon>
        <taxon>Actinopterygii</taxon>
        <taxon>Neopterygii</taxon>
        <taxon>Teleostei</taxon>
        <taxon>Neoteleostei</taxon>
        <taxon>Acanthomorphata</taxon>
        <taxon>Ovalentaria</taxon>
        <taxon>Atherinomorphae</taxon>
        <taxon>Cyprinodontiformes</taxon>
        <taxon>Rivulidae</taxon>
        <taxon>Kryptolebias</taxon>
    </lineage>
</organism>
<dbReference type="STRING" id="37003.ENSKMAP00000017216"/>
<keyword evidence="4 6" id="KW-1133">Transmembrane helix</keyword>
<evidence type="ECO:0000256" key="3">
    <source>
        <dbReference type="ARBA" id="ARBA00022692"/>
    </source>
</evidence>
<dbReference type="AlphaFoldDB" id="A0A3Q3ALK5"/>
<keyword evidence="3 6" id="KW-0812">Transmembrane</keyword>
<evidence type="ECO:0000313" key="8">
    <source>
        <dbReference type="Proteomes" id="UP000264800"/>
    </source>
</evidence>
<dbReference type="OrthoDB" id="9450082at2759"/>
<reference evidence="7" key="1">
    <citation type="submission" date="2025-08" db="UniProtKB">
        <authorList>
            <consortium name="Ensembl"/>
        </authorList>
    </citation>
    <scope>IDENTIFICATION</scope>
</reference>
<evidence type="ECO:0000256" key="6">
    <source>
        <dbReference type="SAM" id="Phobius"/>
    </source>
</evidence>
<feature type="transmembrane region" description="Helical" evidence="6">
    <location>
        <begin position="90"/>
        <end position="118"/>
    </location>
</feature>
<dbReference type="GO" id="GO:0016020">
    <property type="term" value="C:membrane"/>
    <property type="evidence" value="ECO:0007669"/>
    <property type="project" value="UniProtKB-SubCell"/>
</dbReference>
<dbReference type="GeneTree" id="ENSGT00850000132319"/>
<dbReference type="GO" id="GO:0007605">
    <property type="term" value="P:sensory perception of sound"/>
    <property type="evidence" value="ECO:0007669"/>
    <property type="project" value="UniProtKB-ARBA"/>
</dbReference>
<feature type="transmembrane region" description="Helical" evidence="6">
    <location>
        <begin position="130"/>
        <end position="152"/>
    </location>
</feature>